<comment type="caution">
    <text evidence="5">The sequence shown here is derived from an EMBL/GenBank/DDBJ whole genome shotgun (WGS) entry which is preliminary data.</text>
</comment>
<dbReference type="InterPro" id="IPR003699">
    <property type="entry name" value="QueA"/>
</dbReference>
<dbReference type="EMBL" id="JACHHZ010000002">
    <property type="protein sequence ID" value="MBB6092668.1"/>
    <property type="molecule type" value="Genomic_DNA"/>
</dbReference>
<dbReference type="InterPro" id="IPR042118">
    <property type="entry name" value="QueA_dom1"/>
</dbReference>
<keyword evidence="5" id="KW-0328">Glycosyltransferase</keyword>
<keyword evidence="1" id="KW-0963">Cytoplasm</keyword>
<dbReference type="Pfam" id="PF02547">
    <property type="entry name" value="Queuosine_synth"/>
    <property type="match status" value="1"/>
</dbReference>
<dbReference type="SUPFAM" id="SSF111337">
    <property type="entry name" value="QueA-like"/>
    <property type="match status" value="1"/>
</dbReference>
<dbReference type="EC" id="2.4.99.17" evidence="5"/>
<dbReference type="RefSeq" id="WP_184330454.1">
    <property type="nucleotide sequence ID" value="NZ_JACHHZ010000002.1"/>
</dbReference>
<proteinExistence type="predicted"/>
<dbReference type="PANTHER" id="PTHR30307:SF0">
    <property type="entry name" value="S-ADENOSYLMETHIONINE:TRNA RIBOSYLTRANSFERASE-ISOMERASE"/>
    <property type="match status" value="1"/>
</dbReference>
<dbReference type="PANTHER" id="PTHR30307">
    <property type="entry name" value="S-ADENOSYLMETHIONINE:TRNA RIBOSYLTRANSFERASE-ISOMERASE"/>
    <property type="match status" value="1"/>
</dbReference>
<dbReference type="Gene3D" id="3.40.1780.10">
    <property type="entry name" value="QueA-like"/>
    <property type="match status" value="1"/>
</dbReference>
<dbReference type="GO" id="GO:0051075">
    <property type="term" value="F:S-adenosylmethionine:tRNA ribosyltransferase-isomerase activity"/>
    <property type="evidence" value="ECO:0007669"/>
    <property type="project" value="UniProtKB-EC"/>
</dbReference>
<dbReference type="InterPro" id="IPR042119">
    <property type="entry name" value="QueA_dom2"/>
</dbReference>
<name>A0A841HKA8_9GAMM</name>
<accession>A0A841HKA8</accession>
<evidence type="ECO:0000256" key="2">
    <source>
        <dbReference type="ARBA" id="ARBA00022679"/>
    </source>
</evidence>
<keyword evidence="4" id="KW-0671">Queuosine biosynthesis</keyword>
<dbReference type="Proteomes" id="UP000588068">
    <property type="component" value="Unassembled WGS sequence"/>
</dbReference>
<organism evidence="5 6">
    <name type="scientific">Povalibacter uvarum</name>
    <dbReference type="NCBI Taxonomy" id="732238"/>
    <lineage>
        <taxon>Bacteria</taxon>
        <taxon>Pseudomonadati</taxon>
        <taxon>Pseudomonadota</taxon>
        <taxon>Gammaproteobacteria</taxon>
        <taxon>Steroidobacterales</taxon>
        <taxon>Steroidobacteraceae</taxon>
        <taxon>Povalibacter</taxon>
    </lineage>
</organism>
<evidence type="ECO:0000256" key="1">
    <source>
        <dbReference type="ARBA" id="ARBA00022490"/>
    </source>
</evidence>
<dbReference type="GO" id="GO:0008616">
    <property type="term" value="P:tRNA queuosine(34) biosynthetic process"/>
    <property type="evidence" value="ECO:0007669"/>
    <property type="project" value="UniProtKB-KW"/>
</dbReference>
<evidence type="ECO:0000256" key="3">
    <source>
        <dbReference type="ARBA" id="ARBA00022691"/>
    </source>
</evidence>
<evidence type="ECO:0000313" key="6">
    <source>
        <dbReference type="Proteomes" id="UP000588068"/>
    </source>
</evidence>
<keyword evidence="5" id="KW-0413">Isomerase</keyword>
<dbReference type="AlphaFoldDB" id="A0A841HKA8"/>
<dbReference type="InterPro" id="IPR036100">
    <property type="entry name" value="QueA_sf"/>
</dbReference>
<protein>
    <submittedName>
        <fullName evidence="5">S-adenosylmethionine:tRNA ribosyltransferase-isomerase</fullName>
        <ecNumber evidence="5">2.4.99.17</ecNumber>
    </submittedName>
</protein>
<keyword evidence="3" id="KW-0949">S-adenosyl-L-methionine</keyword>
<gene>
    <name evidence="5" type="ORF">HNQ60_001546</name>
</gene>
<sequence>MLAATAPIQRPLGAKLLHVDELGRMRVLPRAGLIDLLEAGDLVVANDAATMPASLQGVHAPTRSPIELRLAGRRSLASEDLHRFIAVAFGAGDYRTRTEHRAAPPHFDVGDVLELGPLTAHVEAVLDHPRLLAIRFGSPAALWAGLAAHGRPIQYAHVSQPLELWDVWTPIAGMPVAYEPPSAGFVLDWQLLAAMRHRGIEFTTITHAAGISSTGDASLDARLPFDEPYEISFTAATAINRALTRKRRIIAVGTTVVRALEHAIGGRESIRPGLAMADQRIATATRLRVVDTILSGTHEPRTSHHELLHAFAGPDTLTRMDEALNREDFRTHEFGDSVLLAKRAG</sequence>
<dbReference type="Gene3D" id="2.40.10.240">
    <property type="entry name" value="QueA-like"/>
    <property type="match status" value="1"/>
</dbReference>
<keyword evidence="6" id="KW-1185">Reference proteome</keyword>
<reference evidence="5 6" key="1">
    <citation type="submission" date="2020-08" db="EMBL/GenBank/DDBJ databases">
        <title>Genomic Encyclopedia of Type Strains, Phase IV (KMG-IV): sequencing the most valuable type-strain genomes for metagenomic binning, comparative biology and taxonomic classification.</title>
        <authorList>
            <person name="Goeker M."/>
        </authorList>
    </citation>
    <scope>NUCLEOTIDE SEQUENCE [LARGE SCALE GENOMIC DNA]</scope>
    <source>
        <strain evidence="5 6">DSM 26723</strain>
    </source>
</reference>
<keyword evidence="2 5" id="KW-0808">Transferase</keyword>
<evidence type="ECO:0000256" key="4">
    <source>
        <dbReference type="ARBA" id="ARBA00022785"/>
    </source>
</evidence>
<evidence type="ECO:0000313" key="5">
    <source>
        <dbReference type="EMBL" id="MBB6092668.1"/>
    </source>
</evidence>